<evidence type="ECO:0008006" key="6">
    <source>
        <dbReference type="Google" id="ProtNLM"/>
    </source>
</evidence>
<dbReference type="Gene3D" id="3.30.40.10">
    <property type="entry name" value="Zinc/RING finger domain, C3HC4 (zinc finger)"/>
    <property type="match status" value="1"/>
</dbReference>
<evidence type="ECO:0000256" key="2">
    <source>
        <dbReference type="ARBA" id="ARBA00022771"/>
    </source>
</evidence>
<evidence type="ECO:0000256" key="1">
    <source>
        <dbReference type="ARBA" id="ARBA00022723"/>
    </source>
</evidence>
<dbReference type="InterPro" id="IPR011011">
    <property type="entry name" value="Znf_FYVE_PHD"/>
</dbReference>
<protein>
    <recommendedName>
        <fullName evidence="6">Zinc finger PHD-type domain-containing protein</fullName>
    </recommendedName>
</protein>
<sequence length="121" mass="13787">MQDEMGLGKTVELLACIFTHPRSASGSDILFDLEPQINGDQKVTLKRVKRDRVECICGAVSESLKYEGLWVQCDICDAWQHADCVGTLSSQLCLREYTGGGFAWMRHKWWKVVLQLPLKWL</sequence>
<evidence type="ECO:0000313" key="5">
    <source>
        <dbReference type="Proteomes" id="UP001374535"/>
    </source>
</evidence>
<dbReference type="GO" id="GO:0008270">
    <property type="term" value="F:zinc ion binding"/>
    <property type="evidence" value="ECO:0007669"/>
    <property type="project" value="UniProtKB-KW"/>
</dbReference>
<dbReference type="SUPFAM" id="SSF57903">
    <property type="entry name" value="FYVE/PHD zinc finger"/>
    <property type="match status" value="1"/>
</dbReference>
<accession>A0AAQ3MGT3</accession>
<evidence type="ECO:0000313" key="4">
    <source>
        <dbReference type="EMBL" id="WVY90946.1"/>
    </source>
</evidence>
<keyword evidence="3" id="KW-0862">Zinc</keyword>
<evidence type="ECO:0000256" key="3">
    <source>
        <dbReference type="ARBA" id="ARBA00022833"/>
    </source>
</evidence>
<dbReference type="InterPro" id="IPR013083">
    <property type="entry name" value="Znf_RING/FYVE/PHD"/>
</dbReference>
<keyword evidence="1" id="KW-0479">Metal-binding</keyword>
<dbReference type="Proteomes" id="UP001374535">
    <property type="component" value="Chromosome 11"/>
</dbReference>
<organism evidence="4 5">
    <name type="scientific">Vigna mungo</name>
    <name type="common">Black gram</name>
    <name type="synonym">Phaseolus mungo</name>
    <dbReference type="NCBI Taxonomy" id="3915"/>
    <lineage>
        <taxon>Eukaryota</taxon>
        <taxon>Viridiplantae</taxon>
        <taxon>Streptophyta</taxon>
        <taxon>Embryophyta</taxon>
        <taxon>Tracheophyta</taxon>
        <taxon>Spermatophyta</taxon>
        <taxon>Magnoliopsida</taxon>
        <taxon>eudicotyledons</taxon>
        <taxon>Gunneridae</taxon>
        <taxon>Pentapetalae</taxon>
        <taxon>rosids</taxon>
        <taxon>fabids</taxon>
        <taxon>Fabales</taxon>
        <taxon>Fabaceae</taxon>
        <taxon>Papilionoideae</taxon>
        <taxon>50 kb inversion clade</taxon>
        <taxon>NPAAA clade</taxon>
        <taxon>indigoferoid/millettioid clade</taxon>
        <taxon>Phaseoleae</taxon>
        <taxon>Vigna</taxon>
    </lineage>
</organism>
<dbReference type="InterPro" id="IPR052583">
    <property type="entry name" value="ATP-helicase/E3_Ub-Ligase"/>
</dbReference>
<gene>
    <name evidence="4" type="ORF">V8G54_036460</name>
</gene>
<keyword evidence="2" id="KW-0863">Zinc-finger</keyword>
<keyword evidence="5" id="KW-1185">Reference proteome</keyword>
<dbReference type="AlphaFoldDB" id="A0AAQ3MGT3"/>
<reference evidence="4 5" key="1">
    <citation type="journal article" date="2023" name="Life. Sci Alliance">
        <title>Evolutionary insights into 3D genome organization and epigenetic landscape of Vigna mungo.</title>
        <authorList>
            <person name="Junaid A."/>
            <person name="Singh B."/>
            <person name="Bhatia S."/>
        </authorList>
    </citation>
    <scope>NUCLEOTIDE SEQUENCE [LARGE SCALE GENOMIC DNA]</scope>
    <source>
        <strain evidence="4">Urdbean</strain>
    </source>
</reference>
<name>A0AAQ3MGT3_VIGMU</name>
<dbReference type="EMBL" id="CP144690">
    <property type="protein sequence ID" value="WVY90946.1"/>
    <property type="molecule type" value="Genomic_DNA"/>
</dbReference>
<dbReference type="PANTHER" id="PTHR45865">
    <property type="entry name" value="E3 UBIQUITIN-PROTEIN LIGASE SHPRH FAMILY MEMBER"/>
    <property type="match status" value="1"/>
</dbReference>
<dbReference type="PANTHER" id="PTHR45865:SF1">
    <property type="entry name" value="E3 UBIQUITIN-PROTEIN LIGASE SHPRH"/>
    <property type="match status" value="1"/>
</dbReference>
<proteinExistence type="predicted"/>